<evidence type="ECO:0008006" key="3">
    <source>
        <dbReference type="Google" id="ProtNLM"/>
    </source>
</evidence>
<accession>A0A1G4WRI4</accession>
<dbReference type="EMBL" id="FMUB01000009">
    <property type="protein sequence ID" value="SCX28094.1"/>
    <property type="molecule type" value="Genomic_DNA"/>
</dbReference>
<protein>
    <recommendedName>
        <fullName evidence="3">Alpha/beta hydrolase</fullName>
    </recommendedName>
</protein>
<gene>
    <name evidence="1" type="ORF">SAMN02799620_04521</name>
</gene>
<dbReference type="Proteomes" id="UP000199707">
    <property type="component" value="Unassembled WGS sequence"/>
</dbReference>
<dbReference type="RefSeq" id="WP_139170115.1">
    <property type="nucleotide sequence ID" value="NZ_FMUB01000009.1"/>
</dbReference>
<evidence type="ECO:0000313" key="1">
    <source>
        <dbReference type="EMBL" id="SCX28094.1"/>
    </source>
</evidence>
<dbReference type="STRING" id="1502745.SAMN02799620_04521"/>
<dbReference type="Gene3D" id="3.40.50.1820">
    <property type="entry name" value="alpha/beta hydrolase"/>
    <property type="match status" value="1"/>
</dbReference>
<reference evidence="2" key="1">
    <citation type="submission" date="2016-10" db="EMBL/GenBank/DDBJ databases">
        <authorList>
            <person name="Varghese N."/>
            <person name="Submissions S."/>
        </authorList>
    </citation>
    <scope>NUCLEOTIDE SEQUENCE [LARGE SCALE GENOMIC DNA]</scope>
    <source>
        <strain evidence="2">UNC267MFSha1.1M11</strain>
    </source>
</reference>
<sequence>MKFPYARVELTSDGSFHDRDQVKEARRVTGSAHDVLVLVHGWKNDIREAESLYERLTDSVEDVRGNVVAAAGRRIAVVGVLWPSIKWADHDELAGGGASADGTSETDLIAEIGARDLDSAAAAEMQPLIPKLNTSKSARQSYLQLLRRQLPDDIEDGEDAPPLSFLEGDVDTVFEHADEADGLTGTEMAEGGGAGFFEDHFVQPARNLLNLTTYYTMRERAGKVGARGIASVVDELRSDERRIHLVGHSFGARAVSSAANTSSNVHALVLLQGAFSHYGFAQNWNGKGANGVFRAVPGQVQGPIVVTHTKNDKAVGQAYAIASRLAQQVAVDIGGPSDRYGGIGRNGALKTPEALTPGTLQALDGHYAFRAGKVSNLQADTFISGHSAVTGKQVAYALLTAATTN</sequence>
<dbReference type="AlphaFoldDB" id="A0A1G4WRI4"/>
<dbReference type="InterPro" id="IPR029058">
    <property type="entry name" value="AB_hydrolase_fold"/>
</dbReference>
<evidence type="ECO:0000313" key="2">
    <source>
        <dbReference type="Proteomes" id="UP000199707"/>
    </source>
</evidence>
<organism evidence="1 2">
    <name type="scientific">Mycolicibacterium fluoranthenivorans</name>
    <dbReference type="NCBI Taxonomy" id="258505"/>
    <lineage>
        <taxon>Bacteria</taxon>
        <taxon>Bacillati</taxon>
        <taxon>Actinomycetota</taxon>
        <taxon>Actinomycetes</taxon>
        <taxon>Mycobacteriales</taxon>
        <taxon>Mycobacteriaceae</taxon>
        <taxon>Mycolicibacterium</taxon>
    </lineage>
</organism>
<dbReference type="SUPFAM" id="SSF53474">
    <property type="entry name" value="alpha/beta-Hydrolases"/>
    <property type="match status" value="1"/>
</dbReference>
<proteinExistence type="predicted"/>
<name>A0A1G4WRI4_9MYCO</name>